<dbReference type="AlphaFoldDB" id="B3E3T1"/>
<feature type="domain" description="ABC transmembrane type-1" evidence="6">
    <location>
        <begin position="338"/>
        <end position="627"/>
    </location>
</feature>
<feature type="transmembrane region" description="Helical" evidence="5">
    <location>
        <begin position="492"/>
        <end position="511"/>
    </location>
</feature>
<feature type="transmembrane region" description="Helical" evidence="5">
    <location>
        <begin position="15"/>
        <end position="43"/>
    </location>
</feature>
<accession>B3E3T1</accession>
<feature type="transmembrane region" description="Helical" evidence="5">
    <location>
        <begin position="406"/>
        <end position="427"/>
    </location>
</feature>
<dbReference type="Pfam" id="PF00528">
    <property type="entry name" value="BPD_transp_1"/>
    <property type="match status" value="1"/>
</dbReference>
<keyword evidence="5" id="KW-0813">Transport</keyword>
<comment type="similarity">
    <text evidence="5">Belongs to the binding-protein-dependent transport system permease family.</text>
</comment>
<evidence type="ECO:0000256" key="4">
    <source>
        <dbReference type="ARBA" id="ARBA00023136"/>
    </source>
</evidence>
<dbReference type="PANTHER" id="PTHR42727">
    <property type="entry name" value="PHOSPHATE TRANSPORT SYSTEM PERMEASE PROTEIN"/>
    <property type="match status" value="1"/>
</dbReference>
<gene>
    <name evidence="7" type="ordered locus">Glov_0619</name>
</gene>
<dbReference type="GO" id="GO:0055085">
    <property type="term" value="P:transmembrane transport"/>
    <property type="evidence" value="ECO:0007669"/>
    <property type="project" value="InterPro"/>
</dbReference>
<keyword evidence="4 5" id="KW-0472">Membrane</keyword>
<dbReference type="KEGG" id="glo:Glov_0619"/>
<evidence type="ECO:0000256" key="2">
    <source>
        <dbReference type="ARBA" id="ARBA00022692"/>
    </source>
</evidence>
<feature type="transmembrane region" description="Helical" evidence="5">
    <location>
        <begin position="337"/>
        <end position="361"/>
    </location>
</feature>
<keyword evidence="3 5" id="KW-1133">Transmembrane helix</keyword>
<sequence length="641" mass="69570">MASSIVDKSRRNDRLAAWLIKAGGLFVIVAVIGILMLIARVALPLFYAPSADRLPEVSAELQALLATDGSGTSQTRELGESGSLTITLLPGNRFAVQRRNVEKDLLGNEKTTEQSYKLSDPLPGTISTFWLGRKGQNLYAGTDNGWLVRWDLSGDGEGRLIETVEAFKDHRRITALATVLGDNSLAVGDARGEITTWMPIAKPGSGEDKQLALIHHLPGFAQPVSRLLASPRDKSLAAFDAGGTIRLVHMTSERLLLELQAGLPVTAAAFADRGRQLVVAGADGRSVAWKLDIPHPEISFSTLFGKVWYEGYNKPEYVWQSSAATDDFEPKISLMPLIFGTFKATLFAMLFAVPLALLGAIYTSQFMAPSLKGRIKPAVEIMAAVPSVVVGFLAGLWLAPLMDKHLLALFLATIMVPAMLLAAILVWRPLAEKTEIGRNLKGYEFLGLLPVVVLALWLSGQLAVPLEATFFGADLKQWLYSALGVRYDQRNSIIIAIALGFAVIPIIFTIAEDALSNVPRNLSAASLALGASRWQTAWRVVLPSALPGVFSAIMIGFGRAVGETMIVLMATGNTPIMSWSLFNGLRSLSANIAVEIPEAPLNGTLYRTLFLSAVLLFVLTFIINTAAELLRQRFRKKYGRY</sequence>
<dbReference type="Gene3D" id="1.10.3720.10">
    <property type="entry name" value="MetI-like"/>
    <property type="match status" value="1"/>
</dbReference>
<dbReference type="OrthoDB" id="9785113at2"/>
<protein>
    <submittedName>
        <fullName evidence="7">Binding-protein-dependent transport systems inner membrane component</fullName>
    </submittedName>
</protein>
<feature type="transmembrane region" description="Helical" evidence="5">
    <location>
        <begin position="447"/>
        <end position="471"/>
    </location>
</feature>
<dbReference type="PROSITE" id="PS50928">
    <property type="entry name" value="ABC_TM1"/>
    <property type="match status" value="1"/>
</dbReference>
<dbReference type="InterPro" id="IPR036322">
    <property type="entry name" value="WD40_repeat_dom_sf"/>
</dbReference>
<dbReference type="GO" id="GO:0005886">
    <property type="term" value="C:plasma membrane"/>
    <property type="evidence" value="ECO:0007669"/>
    <property type="project" value="UniProtKB-SubCell"/>
</dbReference>
<evidence type="ECO:0000256" key="3">
    <source>
        <dbReference type="ARBA" id="ARBA00022989"/>
    </source>
</evidence>
<name>B3E3T1_TRIL1</name>
<proteinExistence type="inferred from homology"/>
<evidence type="ECO:0000259" key="6">
    <source>
        <dbReference type="PROSITE" id="PS50928"/>
    </source>
</evidence>
<dbReference type="InterPro" id="IPR035906">
    <property type="entry name" value="MetI-like_sf"/>
</dbReference>
<evidence type="ECO:0000313" key="8">
    <source>
        <dbReference type="Proteomes" id="UP000002420"/>
    </source>
</evidence>
<reference evidence="7 8" key="1">
    <citation type="submission" date="2008-05" db="EMBL/GenBank/DDBJ databases">
        <title>Complete sequence of chromosome of Geobacter lovleyi SZ.</title>
        <authorList>
            <consortium name="US DOE Joint Genome Institute"/>
            <person name="Lucas S."/>
            <person name="Copeland A."/>
            <person name="Lapidus A."/>
            <person name="Glavina del Rio T."/>
            <person name="Dalin E."/>
            <person name="Tice H."/>
            <person name="Bruce D."/>
            <person name="Goodwin L."/>
            <person name="Pitluck S."/>
            <person name="Chertkov O."/>
            <person name="Meincke L."/>
            <person name="Brettin T."/>
            <person name="Detter J.C."/>
            <person name="Han C."/>
            <person name="Tapia R."/>
            <person name="Kuske C.R."/>
            <person name="Schmutz J."/>
            <person name="Larimer F."/>
            <person name="Land M."/>
            <person name="Hauser L."/>
            <person name="Kyrpides N."/>
            <person name="Mikhailova N."/>
            <person name="Sung Y."/>
            <person name="Fletcher K.E."/>
            <person name="Ritalahti K.M."/>
            <person name="Loeffler F.E."/>
            <person name="Richardson P."/>
        </authorList>
    </citation>
    <scope>NUCLEOTIDE SEQUENCE [LARGE SCALE GENOMIC DNA]</scope>
    <source>
        <strain evidence="8">ATCC BAA-1151 / DSM 17278 / SZ</strain>
    </source>
</reference>
<organism evidence="7 8">
    <name type="scientific">Trichlorobacter lovleyi (strain ATCC BAA-1151 / DSM 17278 / SZ)</name>
    <name type="common">Geobacter lovleyi</name>
    <dbReference type="NCBI Taxonomy" id="398767"/>
    <lineage>
        <taxon>Bacteria</taxon>
        <taxon>Pseudomonadati</taxon>
        <taxon>Thermodesulfobacteriota</taxon>
        <taxon>Desulfuromonadia</taxon>
        <taxon>Geobacterales</taxon>
        <taxon>Geobacteraceae</taxon>
        <taxon>Trichlorobacter</taxon>
    </lineage>
</organism>
<dbReference type="SUPFAM" id="SSF161098">
    <property type="entry name" value="MetI-like"/>
    <property type="match status" value="1"/>
</dbReference>
<dbReference type="Proteomes" id="UP000002420">
    <property type="component" value="Chromosome"/>
</dbReference>
<dbReference type="InterPro" id="IPR015943">
    <property type="entry name" value="WD40/YVTN_repeat-like_dom_sf"/>
</dbReference>
<dbReference type="RefSeq" id="WP_012468701.1">
    <property type="nucleotide sequence ID" value="NC_010814.1"/>
</dbReference>
<keyword evidence="8" id="KW-1185">Reference proteome</keyword>
<feature type="transmembrane region" description="Helical" evidence="5">
    <location>
        <begin position="605"/>
        <end position="630"/>
    </location>
</feature>
<dbReference type="HOGENOM" id="CLU_013803_0_0_7"/>
<evidence type="ECO:0000256" key="1">
    <source>
        <dbReference type="ARBA" id="ARBA00004651"/>
    </source>
</evidence>
<feature type="transmembrane region" description="Helical" evidence="5">
    <location>
        <begin position="381"/>
        <end position="399"/>
    </location>
</feature>
<comment type="subcellular location">
    <subcellularLocation>
        <location evidence="1 5">Cell membrane</location>
        <topology evidence="1 5">Multi-pass membrane protein</topology>
    </subcellularLocation>
</comment>
<evidence type="ECO:0000256" key="5">
    <source>
        <dbReference type="RuleBase" id="RU363032"/>
    </source>
</evidence>
<dbReference type="STRING" id="398767.Glov_0619"/>
<dbReference type="EMBL" id="CP001089">
    <property type="protein sequence ID" value="ACD94345.1"/>
    <property type="molecule type" value="Genomic_DNA"/>
</dbReference>
<feature type="transmembrane region" description="Helical" evidence="5">
    <location>
        <begin position="537"/>
        <end position="558"/>
    </location>
</feature>
<dbReference type="CDD" id="cd06261">
    <property type="entry name" value="TM_PBP2"/>
    <property type="match status" value="1"/>
</dbReference>
<dbReference type="eggNOG" id="COG4590">
    <property type="taxonomic scope" value="Bacteria"/>
</dbReference>
<evidence type="ECO:0000313" key="7">
    <source>
        <dbReference type="EMBL" id="ACD94345.1"/>
    </source>
</evidence>
<dbReference type="InterPro" id="IPR000515">
    <property type="entry name" value="MetI-like"/>
</dbReference>
<keyword evidence="2 5" id="KW-0812">Transmembrane</keyword>
<dbReference type="Gene3D" id="2.130.10.10">
    <property type="entry name" value="YVTN repeat-like/Quinoprotein amine dehydrogenase"/>
    <property type="match status" value="1"/>
</dbReference>
<dbReference type="PANTHER" id="PTHR42727:SF1">
    <property type="entry name" value="PHOSPHATE TRANSPORT SYSTEM PERMEASE"/>
    <property type="match status" value="1"/>
</dbReference>
<dbReference type="SUPFAM" id="SSF50978">
    <property type="entry name" value="WD40 repeat-like"/>
    <property type="match status" value="1"/>
</dbReference>